<dbReference type="Proteomes" id="UP000254869">
    <property type="component" value="Unassembled WGS sequence"/>
</dbReference>
<keyword evidence="5" id="KW-1185">Reference proteome</keyword>
<evidence type="ECO:0000313" key="5">
    <source>
        <dbReference type="Proteomes" id="UP000254869"/>
    </source>
</evidence>
<dbReference type="InterPro" id="IPR009057">
    <property type="entry name" value="Homeodomain-like_sf"/>
</dbReference>
<dbReference type="STRING" id="1210086.GCA_001613105_00971"/>
<organism evidence="4 5">
    <name type="scientific">Nocardia pseudobrasiliensis</name>
    <dbReference type="NCBI Taxonomy" id="45979"/>
    <lineage>
        <taxon>Bacteria</taxon>
        <taxon>Bacillati</taxon>
        <taxon>Actinomycetota</taxon>
        <taxon>Actinomycetes</taxon>
        <taxon>Mycobacteriales</taxon>
        <taxon>Nocardiaceae</taxon>
        <taxon>Nocardia</taxon>
    </lineage>
</organism>
<evidence type="ECO:0000259" key="3">
    <source>
        <dbReference type="PROSITE" id="PS01124"/>
    </source>
</evidence>
<dbReference type="Gene3D" id="1.10.10.60">
    <property type="entry name" value="Homeodomain-like"/>
    <property type="match status" value="1"/>
</dbReference>
<dbReference type="Pfam" id="PF12833">
    <property type="entry name" value="HTH_18"/>
    <property type="match status" value="1"/>
</dbReference>
<sequence length="239" mass="25963">MWIRRGHAGYVGPGVRIDPHSTSIGCLAVGLDGSFELCADALGSVRARSAYAPARVTHWIPEPRGRMLYLFVDPLAGARCMAEMDRAQGQFGFEHRRERELIATCTEPVLDIGRVLEAASLPVPDTIDPRIAKVAQLIRDDPAAEMSAADAASAVGVSTSHLLRTFAEQTGTTYRRYRQWARMISVAASFAVGHDMTRCAVDAGFASLSHFSASFHRMFGLSATALLASGVRFDYADSW</sequence>
<dbReference type="PANTHER" id="PTHR11019:SF159">
    <property type="entry name" value="TRANSCRIPTIONAL REGULATOR-RELATED"/>
    <property type="match status" value="1"/>
</dbReference>
<name>A0A370IEW9_9NOCA</name>
<reference evidence="4 5" key="1">
    <citation type="submission" date="2018-07" db="EMBL/GenBank/DDBJ databases">
        <title>Genomic Encyclopedia of Type Strains, Phase IV (KMG-IV): sequencing the most valuable type-strain genomes for metagenomic binning, comparative biology and taxonomic classification.</title>
        <authorList>
            <person name="Goeker M."/>
        </authorList>
    </citation>
    <scope>NUCLEOTIDE SEQUENCE [LARGE SCALE GENOMIC DNA]</scope>
    <source>
        <strain evidence="4 5">DSM 44290</strain>
    </source>
</reference>
<evidence type="ECO:0000256" key="2">
    <source>
        <dbReference type="ARBA" id="ARBA00023163"/>
    </source>
</evidence>
<protein>
    <submittedName>
        <fullName evidence="4">AraC family transcriptional regulator</fullName>
    </submittedName>
</protein>
<keyword evidence="1" id="KW-0805">Transcription regulation</keyword>
<proteinExistence type="predicted"/>
<evidence type="ECO:0000313" key="4">
    <source>
        <dbReference type="EMBL" id="RDI67994.1"/>
    </source>
</evidence>
<dbReference type="PROSITE" id="PS01124">
    <property type="entry name" value="HTH_ARAC_FAMILY_2"/>
    <property type="match status" value="1"/>
</dbReference>
<evidence type="ECO:0000256" key="1">
    <source>
        <dbReference type="ARBA" id="ARBA00023015"/>
    </source>
</evidence>
<dbReference type="SMART" id="SM00342">
    <property type="entry name" value="HTH_ARAC"/>
    <property type="match status" value="1"/>
</dbReference>
<dbReference type="SUPFAM" id="SSF46689">
    <property type="entry name" value="Homeodomain-like"/>
    <property type="match status" value="1"/>
</dbReference>
<dbReference type="GO" id="GO:0003700">
    <property type="term" value="F:DNA-binding transcription factor activity"/>
    <property type="evidence" value="ECO:0007669"/>
    <property type="project" value="InterPro"/>
</dbReference>
<keyword evidence="2" id="KW-0804">Transcription</keyword>
<dbReference type="InterPro" id="IPR018060">
    <property type="entry name" value="HTH_AraC"/>
</dbReference>
<dbReference type="GO" id="GO:0043565">
    <property type="term" value="F:sequence-specific DNA binding"/>
    <property type="evidence" value="ECO:0007669"/>
    <property type="project" value="InterPro"/>
</dbReference>
<feature type="domain" description="HTH araC/xylS-type" evidence="3">
    <location>
        <begin position="132"/>
        <end position="229"/>
    </location>
</feature>
<dbReference type="EMBL" id="QQBC01000002">
    <property type="protein sequence ID" value="RDI67994.1"/>
    <property type="molecule type" value="Genomic_DNA"/>
</dbReference>
<comment type="caution">
    <text evidence="4">The sequence shown here is derived from an EMBL/GenBank/DDBJ whole genome shotgun (WGS) entry which is preliminary data.</text>
</comment>
<gene>
    <name evidence="4" type="ORF">DFR76_102395</name>
</gene>
<dbReference type="AlphaFoldDB" id="A0A370IEW9"/>
<dbReference type="PANTHER" id="PTHR11019">
    <property type="entry name" value="HTH-TYPE TRANSCRIPTIONAL REGULATOR NIMR"/>
    <property type="match status" value="1"/>
</dbReference>
<accession>A0A370IEW9</accession>